<organism evidence="1 2">
    <name type="scientific">Actinoalloteichus hoggarensis</name>
    <dbReference type="NCBI Taxonomy" id="1470176"/>
    <lineage>
        <taxon>Bacteria</taxon>
        <taxon>Bacillati</taxon>
        <taxon>Actinomycetota</taxon>
        <taxon>Actinomycetes</taxon>
        <taxon>Pseudonocardiales</taxon>
        <taxon>Pseudonocardiaceae</taxon>
        <taxon>Actinoalloteichus</taxon>
    </lineage>
</organism>
<evidence type="ECO:0000313" key="1">
    <source>
        <dbReference type="EMBL" id="ASO19868.1"/>
    </source>
</evidence>
<dbReference type="EMBL" id="CP022521">
    <property type="protein sequence ID" value="ASO19868.1"/>
    <property type="molecule type" value="Genomic_DNA"/>
</dbReference>
<proteinExistence type="predicted"/>
<sequence length="95" mass="10695">MEQWIEAREMREGTYAVVMHRTQRTTHHLVVYSATFPARMGLSDADGRRLVEAAVGLLADRGDEVEHDLDLDWMAHSDADFLAGLRERLVGSATI</sequence>
<keyword evidence="2" id="KW-1185">Reference proteome</keyword>
<dbReference type="KEGG" id="ahg:AHOG_11125"/>
<dbReference type="AlphaFoldDB" id="A0A221W268"/>
<reference evidence="1 2" key="1">
    <citation type="submission" date="2017-07" db="EMBL/GenBank/DDBJ databases">
        <title>Complete genome sequence of Actinoalloteichus hoggarensis DSM 45943, type strain of Actinoalloteichus hoggarensis.</title>
        <authorList>
            <person name="Ruckert C."/>
            <person name="Nouioui I."/>
            <person name="Willmese J."/>
            <person name="van Wezel G."/>
            <person name="Klenk H.-P."/>
            <person name="Kalinowski J."/>
            <person name="Zotchev S.B."/>
        </authorList>
    </citation>
    <scope>NUCLEOTIDE SEQUENCE [LARGE SCALE GENOMIC DNA]</scope>
    <source>
        <strain evidence="1 2">DSM 45943</strain>
    </source>
</reference>
<name>A0A221W268_9PSEU</name>
<gene>
    <name evidence="1" type="ORF">AHOG_11125</name>
</gene>
<accession>A0A221W268</accession>
<evidence type="ECO:0000313" key="2">
    <source>
        <dbReference type="Proteomes" id="UP000204221"/>
    </source>
</evidence>
<dbReference type="Proteomes" id="UP000204221">
    <property type="component" value="Chromosome"/>
</dbReference>
<protein>
    <submittedName>
        <fullName evidence="1">Uncharacterized protein</fullName>
    </submittedName>
</protein>